<proteinExistence type="inferred from homology"/>
<dbReference type="Proteomes" id="UP001161325">
    <property type="component" value="Unassembled WGS sequence"/>
</dbReference>
<organism evidence="9 10">
    <name type="scientific">Roseisolibacter agri</name>
    <dbReference type="NCBI Taxonomy" id="2014610"/>
    <lineage>
        <taxon>Bacteria</taxon>
        <taxon>Pseudomonadati</taxon>
        <taxon>Gemmatimonadota</taxon>
        <taxon>Gemmatimonadia</taxon>
        <taxon>Gemmatimonadales</taxon>
        <taxon>Gemmatimonadaceae</taxon>
        <taxon>Roseisolibacter</taxon>
    </lineage>
</organism>
<keyword evidence="4 7" id="KW-1133">Transmembrane helix</keyword>
<comment type="similarity">
    <text evidence="7">Belongs to the MsrQ family.</text>
</comment>
<feature type="transmembrane region" description="Helical" evidence="7">
    <location>
        <begin position="14"/>
        <end position="40"/>
    </location>
</feature>
<dbReference type="GO" id="GO:0020037">
    <property type="term" value="F:heme binding"/>
    <property type="evidence" value="ECO:0007669"/>
    <property type="project" value="UniProtKB-UniRule"/>
</dbReference>
<feature type="transmembrane region" description="Helical" evidence="7">
    <location>
        <begin position="183"/>
        <end position="199"/>
    </location>
</feature>
<keyword evidence="3 7" id="KW-0812">Transmembrane</keyword>
<dbReference type="HAMAP" id="MF_01207">
    <property type="entry name" value="MsrQ"/>
    <property type="match status" value="1"/>
</dbReference>
<comment type="cofactor">
    <cofactor evidence="7">
        <name>heme b</name>
        <dbReference type="ChEBI" id="CHEBI:60344"/>
    </cofactor>
    <text evidence="7">Binds 1 heme b (iron(II)-protoporphyrin IX) group per subunit.</text>
</comment>
<evidence type="ECO:0000259" key="8">
    <source>
        <dbReference type="Pfam" id="PF01794"/>
    </source>
</evidence>
<evidence type="ECO:0000256" key="7">
    <source>
        <dbReference type="HAMAP-Rule" id="MF_01207"/>
    </source>
</evidence>
<evidence type="ECO:0000256" key="1">
    <source>
        <dbReference type="ARBA" id="ARBA00004141"/>
    </source>
</evidence>
<dbReference type="GO" id="GO:0016679">
    <property type="term" value="F:oxidoreductase activity, acting on diphenols and related substances as donors"/>
    <property type="evidence" value="ECO:0007669"/>
    <property type="project" value="TreeGrafter"/>
</dbReference>
<keyword evidence="5 7" id="KW-0408">Iron</keyword>
<dbReference type="PANTHER" id="PTHR36964">
    <property type="entry name" value="PROTEIN-METHIONINE-SULFOXIDE REDUCTASE HEME-BINDING SUBUNIT MSRQ"/>
    <property type="match status" value="1"/>
</dbReference>
<dbReference type="AlphaFoldDB" id="A0AA37V5D5"/>
<evidence type="ECO:0000256" key="6">
    <source>
        <dbReference type="ARBA" id="ARBA00023136"/>
    </source>
</evidence>
<reference evidence="9" key="1">
    <citation type="submission" date="2022-08" db="EMBL/GenBank/DDBJ databases">
        <title>Draft genome sequencing of Roseisolibacter agri AW1220.</title>
        <authorList>
            <person name="Tobiishi Y."/>
            <person name="Tonouchi A."/>
        </authorList>
    </citation>
    <scope>NUCLEOTIDE SEQUENCE</scope>
    <source>
        <strain evidence="9">AW1220</strain>
    </source>
</reference>
<dbReference type="GO" id="GO:0010181">
    <property type="term" value="F:FMN binding"/>
    <property type="evidence" value="ECO:0007669"/>
    <property type="project" value="UniProtKB-UniRule"/>
</dbReference>
<protein>
    <recommendedName>
        <fullName evidence="7">Protein-methionine-sulfoxide reductase heme-binding subunit MsrQ</fullName>
    </recommendedName>
    <alternativeName>
        <fullName evidence="7">Flavocytochrome MsrQ</fullName>
    </alternativeName>
</protein>
<dbReference type="PANTHER" id="PTHR36964:SF1">
    <property type="entry name" value="PROTEIN-METHIONINE-SULFOXIDE REDUCTASE HEME-BINDING SUBUNIT MSRQ"/>
    <property type="match status" value="1"/>
</dbReference>
<keyword evidence="7" id="KW-0479">Metal-binding</keyword>
<dbReference type="Pfam" id="PF01794">
    <property type="entry name" value="Ferric_reduct"/>
    <property type="match status" value="1"/>
</dbReference>
<keyword evidence="7" id="KW-0349">Heme</keyword>
<evidence type="ECO:0000256" key="5">
    <source>
        <dbReference type="ARBA" id="ARBA00023004"/>
    </source>
</evidence>
<keyword evidence="7" id="KW-0288">FMN</keyword>
<evidence type="ECO:0000256" key="2">
    <source>
        <dbReference type="ARBA" id="ARBA00022448"/>
    </source>
</evidence>
<evidence type="ECO:0000256" key="3">
    <source>
        <dbReference type="ARBA" id="ARBA00022692"/>
    </source>
</evidence>
<keyword evidence="6 7" id="KW-0472">Membrane</keyword>
<dbReference type="RefSeq" id="WP_284348457.1">
    <property type="nucleotide sequence ID" value="NZ_BRXS01000001.1"/>
</dbReference>
<comment type="function">
    <text evidence="7">Part of the MsrPQ system that repairs oxidized cell envelope proteins containing methionine sulfoxide residues (Met-O), using respiratory chain electrons. Thus protects these proteins from oxidative-stress damage caused by reactive species of oxygen and chlorine. MsrPQ is essential for the maintenance of envelope integrity under bleach stress, rescuing a wide series of structurally unrelated cell envelope proteins from methionine oxidation. MsrQ provides electrons for reduction to the reductase catalytic subunit MsrP, using the quinone pool of the respiratory chain.</text>
</comment>
<dbReference type="GO" id="GO:0030091">
    <property type="term" value="P:protein repair"/>
    <property type="evidence" value="ECO:0007669"/>
    <property type="project" value="UniProtKB-UniRule"/>
</dbReference>
<dbReference type="GO" id="GO:0009055">
    <property type="term" value="F:electron transfer activity"/>
    <property type="evidence" value="ECO:0007669"/>
    <property type="project" value="UniProtKB-UniRule"/>
</dbReference>
<dbReference type="InterPro" id="IPR013130">
    <property type="entry name" value="Fe3_Rdtase_TM_dom"/>
</dbReference>
<keyword evidence="2 7" id="KW-0813">Transport</keyword>
<feature type="transmembrane region" description="Helical" evidence="7">
    <location>
        <begin position="90"/>
        <end position="108"/>
    </location>
</feature>
<feature type="transmembrane region" description="Helical" evidence="7">
    <location>
        <begin position="128"/>
        <end position="148"/>
    </location>
</feature>
<dbReference type="EMBL" id="BRXS01000001">
    <property type="protein sequence ID" value="GLC24011.1"/>
    <property type="molecule type" value="Genomic_DNA"/>
</dbReference>
<dbReference type="InterPro" id="IPR022837">
    <property type="entry name" value="MsrQ-like"/>
</dbReference>
<evidence type="ECO:0000313" key="9">
    <source>
        <dbReference type="EMBL" id="GLC24011.1"/>
    </source>
</evidence>
<keyword evidence="7" id="KW-1003">Cell membrane</keyword>
<gene>
    <name evidence="7 9" type="primary">msrQ</name>
    <name evidence="9" type="ORF">rosag_05240</name>
</gene>
<evidence type="ECO:0000313" key="10">
    <source>
        <dbReference type="Proteomes" id="UP001161325"/>
    </source>
</evidence>
<comment type="caution">
    <text evidence="7">Lacks conserved residue(s) required for the propagation of feature annotation.</text>
</comment>
<comment type="caution">
    <text evidence="9">The sequence shown here is derived from an EMBL/GenBank/DDBJ whole genome shotgun (WGS) entry which is preliminary data.</text>
</comment>
<keyword evidence="7" id="KW-0285">Flavoprotein</keyword>
<keyword evidence="7" id="KW-0249">Electron transport</keyword>
<sequence length="220" mass="25002">MATTALAPKLRKRLVWLAIFLASAAPALYLGWQLWLAWNFRSSDLGKDPVKGIEHATGETAIRFLALTLAVTPVRQLTGWNWLAPYRRMLGLFMFFYASAHLAVFYALDLEMNLGEVATEIVKRPYLVVGFVAWLLLVPLALTSTKGMIRRLGGKRWNRLHKATYAVAALGMLHYFWSQKKDITDPLLFSLVFVALFAWRGVRAWQRRAAAVRPLRERAA</sequence>
<name>A0AA37V5D5_9BACT</name>
<dbReference type="GO" id="GO:0046872">
    <property type="term" value="F:metal ion binding"/>
    <property type="evidence" value="ECO:0007669"/>
    <property type="project" value="UniProtKB-KW"/>
</dbReference>
<evidence type="ECO:0000256" key="4">
    <source>
        <dbReference type="ARBA" id="ARBA00022989"/>
    </source>
</evidence>
<comment type="subunit">
    <text evidence="7">Heterodimer of a catalytic subunit (MsrP) and a heme-binding subunit (MsrQ).</text>
</comment>
<keyword evidence="10" id="KW-1185">Reference proteome</keyword>
<feature type="domain" description="Ferric oxidoreductase" evidence="8">
    <location>
        <begin position="58"/>
        <end position="171"/>
    </location>
</feature>
<dbReference type="GO" id="GO:0005886">
    <property type="term" value="C:plasma membrane"/>
    <property type="evidence" value="ECO:0007669"/>
    <property type="project" value="UniProtKB-SubCell"/>
</dbReference>
<comment type="subcellular location">
    <subcellularLocation>
        <location evidence="7">Cell membrane</location>
        <topology evidence="7">Multi-pass membrane protein</topology>
    </subcellularLocation>
    <subcellularLocation>
        <location evidence="1">Membrane</location>
        <topology evidence="1">Multi-pass membrane protein</topology>
    </subcellularLocation>
</comment>
<accession>A0AA37V5D5</accession>
<comment type="cofactor">
    <cofactor evidence="7">
        <name>FMN</name>
        <dbReference type="ChEBI" id="CHEBI:58210"/>
    </cofactor>
    <text evidence="7">Binds 1 FMN per subunit.</text>
</comment>